<dbReference type="EMBL" id="CAJNOH010009664">
    <property type="protein sequence ID" value="CAF1501710.1"/>
    <property type="molecule type" value="Genomic_DNA"/>
</dbReference>
<evidence type="ECO:0000313" key="4">
    <source>
        <dbReference type="Proteomes" id="UP000663870"/>
    </source>
</evidence>
<keyword evidence="1" id="KW-0472">Membrane</keyword>
<evidence type="ECO:0000313" key="2">
    <source>
        <dbReference type="EMBL" id="CAF1501710.1"/>
    </source>
</evidence>
<dbReference type="AlphaFoldDB" id="A0A816F3B6"/>
<dbReference type="EMBL" id="CAJNOL010011455">
    <property type="protein sequence ID" value="CAF1655469.1"/>
    <property type="molecule type" value="Genomic_DNA"/>
</dbReference>
<keyword evidence="1" id="KW-0812">Transmembrane</keyword>
<organism evidence="3 4">
    <name type="scientific">Rotaria sordida</name>
    <dbReference type="NCBI Taxonomy" id="392033"/>
    <lineage>
        <taxon>Eukaryota</taxon>
        <taxon>Metazoa</taxon>
        <taxon>Spiralia</taxon>
        <taxon>Gnathifera</taxon>
        <taxon>Rotifera</taxon>
        <taxon>Eurotatoria</taxon>
        <taxon>Bdelloidea</taxon>
        <taxon>Philodinida</taxon>
        <taxon>Philodinidae</taxon>
        <taxon>Rotaria</taxon>
    </lineage>
</organism>
<dbReference type="Proteomes" id="UP000663870">
    <property type="component" value="Unassembled WGS sequence"/>
</dbReference>
<keyword evidence="1" id="KW-1133">Transmembrane helix</keyword>
<reference evidence="3" key="1">
    <citation type="submission" date="2021-02" db="EMBL/GenBank/DDBJ databases">
        <authorList>
            <person name="Nowell W R."/>
        </authorList>
    </citation>
    <scope>NUCLEOTIDE SEQUENCE</scope>
</reference>
<evidence type="ECO:0000256" key="1">
    <source>
        <dbReference type="SAM" id="Phobius"/>
    </source>
</evidence>
<feature type="transmembrane region" description="Helical" evidence="1">
    <location>
        <begin position="59"/>
        <end position="84"/>
    </location>
</feature>
<evidence type="ECO:0000313" key="3">
    <source>
        <dbReference type="EMBL" id="CAF1655469.1"/>
    </source>
</evidence>
<gene>
    <name evidence="3" type="ORF">JXQ802_LOCUS55201</name>
    <name evidence="2" type="ORF">PYM288_LOCUS38682</name>
</gene>
<accession>A0A816F3B6</accession>
<evidence type="ECO:0008006" key="5">
    <source>
        <dbReference type="Google" id="ProtNLM"/>
    </source>
</evidence>
<proteinExistence type="predicted"/>
<feature type="transmembrane region" description="Helical" evidence="1">
    <location>
        <begin position="24"/>
        <end position="47"/>
    </location>
</feature>
<comment type="caution">
    <text evidence="3">The sequence shown here is derived from an EMBL/GenBank/DDBJ whole genome shotgun (WGS) entry which is preliminary data.</text>
</comment>
<sequence length="114" mass="13469">MVSNESGTISYDYTNIYIPREVRFWILLPFNIISLACSLFQLFHLLTKRILRIALNNHSIIAILFTGLSSQVIDILFFITYLRLGYIWFQTPIFCRFWWCVDTEAFAVTVFLVM</sequence>
<name>A0A816F3B6_9BILA</name>
<keyword evidence="4" id="KW-1185">Reference proteome</keyword>
<protein>
    <recommendedName>
        <fullName evidence="5">G-protein coupled receptors family 1 profile domain-containing protein</fullName>
    </recommendedName>
</protein>
<dbReference type="Proteomes" id="UP000663854">
    <property type="component" value="Unassembled WGS sequence"/>
</dbReference>